<dbReference type="InterPro" id="IPR016185">
    <property type="entry name" value="PreATP-grasp_dom_sf"/>
</dbReference>
<dbReference type="InterPro" id="IPR005479">
    <property type="entry name" value="CPAse_ATP-bd"/>
</dbReference>
<dbReference type="Pfam" id="PF02786">
    <property type="entry name" value="CPSase_L_D2"/>
    <property type="match status" value="1"/>
</dbReference>
<feature type="domain" description="Biotin carboxylation" evidence="12">
    <location>
        <begin position="1"/>
        <end position="442"/>
    </location>
</feature>
<dbReference type="EMBL" id="CP046883">
    <property type="protein sequence ID" value="QNH96261.1"/>
    <property type="molecule type" value="Genomic_DNA"/>
</dbReference>
<dbReference type="RefSeq" id="WP_186276694.1">
    <property type="nucleotide sequence ID" value="NZ_CP046883.1"/>
</dbReference>
<dbReference type="PANTHER" id="PTHR18866">
    <property type="entry name" value="CARBOXYLASE:PYRUVATE/ACETYL-COA/PROPIONYL-COA CARBOXYLASE"/>
    <property type="match status" value="1"/>
</dbReference>
<keyword evidence="3" id="KW-0436">Ligase</keyword>
<gene>
    <name evidence="13" type="ORF">GP473_05940</name>
</gene>
<evidence type="ECO:0000256" key="2">
    <source>
        <dbReference type="ARBA" id="ARBA00013263"/>
    </source>
</evidence>
<comment type="catalytic activity">
    <reaction evidence="7">
        <text>N(6)-biotinyl-L-lysyl-[protein] + hydrogencarbonate + ATP = N(6)-carboxybiotinyl-L-lysyl-[protein] + ADP + phosphate + H(+)</text>
        <dbReference type="Rhea" id="RHEA:13501"/>
        <dbReference type="Rhea" id="RHEA-COMP:10505"/>
        <dbReference type="Rhea" id="RHEA-COMP:10506"/>
        <dbReference type="ChEBI" id="CHEBI:15378"/>
        <dbReference type="ChEBI" id="CHEBI:17544"/>
        <dbReference type="ChEBI" id="CHEBI:30616"/>
        <dbReference type="ChEBI" id="CHEBI:43474"/>
        <dbReference type="ChEBI" id="CHEBI:83144"/>
        <dbReference type="ChEBI" id="CHEBI:83145"/>
        <dbReference type="ChEBI" id="CHEBI:456216"/>
        <dbReference type="EC" id="6.3.4.14"/>
    </reaction>
    <physiologicalReaction direction="left-to-right" evidence="7">
        <dbReference type="Rhea" id="RHEA:13502"/>
    </physiologicalReaction>
</comment>
<evidence type="ECO:0000313" key="13">
    <source>
        <dbReference type="EMBL" id="QNH96261.1"/>
    </source>
</evidence>
<dbReference type="InterPro" id="IPR005481">
    <property type="entry name" value="BC-like_N"/>
</dbReference>
<dbReference type="GO" id="GO:0004075">
    <property type="term" value="F:biotin carboxylase activity"/>
    <property type="evidence" value="ECO:0007669"/>
    <property type="project" value="UniProtKB-EC"/>
</dbReference>
<evidence type="ECO:0000256" key="7">
    <source>
        <dbReference type="ARBA" id="ARBA00048501"/>
    </source>
</evidence>
<dbReference type="Gene3D" id="2.40.50.100">
    <property type="match status" value="1"/>
</dbReference>
<dbReference type="CDD" id="cd06850">
    <property type="entry name" value="biotinyl_domain"/>
    <property type="match status" value="1"/>
</dbReference>
<dbReference type="GO" id="GO:0046872">
    <property type="term" value="F:metal ion binding"/>
    <property type="evidence" value="ECO:0007669"/>
    <property type="project" value="InterPro"/>
</dbReference>
<feature type="domain" description="ATP-grasp" evidence="11">
    <location>
        <begin position="121"/>
        <end position="316"/>
    </location>
</feature>
<reference evidence="13 14" key="1">
    <citation type="submission" date="2019-12" db="EMBL/GenBank/DDBJ databases">
        <title>Corynebacterium sp. nov., isolated from feces of the Anser Albifrons in China.</title>
        <authorList>
            <person name="Liu Q."/>
        </authorList>
    </citation>
    <scope>NUCLEOTIDE SEQUENCE [LARGE SCALE GENOMIC DNA]</scope>
    <source>
        <strain evidence="13 14">23H37-10</strain>
    </source>
</reference>
<dbReference type="InterPro" id="IPR011764">
    <property type="entry name" value="Biotin_carboxylation_dom"/>
</dbReference>
<dbReference type="Proteomes" id="UP000515275">
    <property type="component" value="Chromosome"/>
</dbReference>
<dbReference type="KEGG" id="cans:GP473_05940"/>
<dbReference type="PROSITE" id="PS50979">
    <property type="entry name" value="BC"/>
    <property type="match status" value="1"/>
</dbReference>
<comment type="cofactor">
    <cofactor evidence="1">
        <name>biotin</name>
        <dbReference type="ChEBI" id="CHEBI:57586"/>
    </cofactor>
</comment>
<keyword evidence="6" id="KW-0092">Biotin</keyword>
<dbReference type="InterPro" id="IPR011761">
    <property type="entry name" value="ATP-grasp"/>
</dbReference>
<sequence>MITRILVANRGEIAARIIRTVHDLGLKAIAVYAEADINSPAVELADEAYSLGAGTAQETYLNLQKILQVAKEADADAIHPGYGFLSEVAEVAAAVVDAGLVWIGPSAHTIEQLGDKISARRTANAAAVQPVPGTNDPVDSMDTVRDFVATHGLPIVAKRSDGGGGRGIEIMRTDKDVEEFGARHADANGTGGDLSSYFLEKFVENGRHVETQCMADVHGNFAVVSTRDCSVQRRNQKLIEEAPAPFLSPGALSKLSQWSENLFRHTGYQGLGTCEFLVKGEDVYFLEVNPRLQVEHTVSEEITGLDMVTQQIRIANGEALCAVPDGRGHSVELRITSEDPGADLTPTAGTITELAWPTGHGVRVETGVRQGDVVTPDFDSMIAKLIITGPDRPTALSRCLRALRELRIEGVATPQPLIEQILAHRDFAATTAENFAVGTKWMEEVFLPSADIPAAFATGKAEEVSSAVPSRKDVVIEIDGRRHALTLPSDIFAGFGGHAGGVSEQRPAQPRRGSSRRMEAAPAPTGDGAVGADGVLASPMQAIVVRLPVQPGQEVNEGDVLIVLEAMKMEKYIHSTVSGVVEEILVDVSQNVPAGTPLLRVAVKESANPGEEV</sequence>
<keyword evidence="5 8" id="KW-0067">ATP-binding</keyword>
<dbReference type="InterPro" id="IPR011053">
    <property type="entry name" value="Single_hybrid_motif"/>
</dbReference>
<dbReference type="InterPro" id="IPR005482">
    <property type="entry name" value="Biotin_COase_C"/>
</dbReference>
<dbReference type="Gene3D" id="3.30.470.20">
    <property type="entry name" value="ATP-grasp fold, B domain"/>
    <property type="match status" value="1"/>
</dbReference>
<evidence type="ECO:0000259" key="12">
    <source>
        <dbReference type="PROSITE" id="PS50979"/>
    </source>
</evidence>
<keyword evidence="14" id="KW-1185">Reference proteome</keyword>
<dbReference type="FunFam" id="3.40.50.20:FF:000010">
    <property type="entry name" value="Propionyl-CoA carboxylase subunit alpha"/>
    <property type="match status" value="1"/>
</dbReference>
<evidence type="ECO:0000256" key="4">
    <source>
        <dbReference type="ARBA" id="ARBA00022741"/>
    </source>
</evidence>
<dbReference type="SUPFAM" id="SSF52440">
    <property type="entry name" value="PreATP-grasp domain"/>
    <property type="match status" value="1"/>
</dbReference>
<dbReference type="Pfam" id="PF00364">
    <property type="entry name" value="Biotin_lipoyl"/>
    <property type="match status" value="1"/>
</dbReference>
<dbReference type="Pfam" id="PF02785">
    <property type="entry name" value="Biotin_carb_C"/>
    <property type="match status" value="1"/>
</dbReference>
<evidence type="ECO:0000259" key="10">
    <source>
        <dbReference type="PROSITE" id="PS50968"/>
    </source>
</evidence>
<feature type="compositionally biased region" description="Low complexity" evidence="9">
    <location>
        <begin position="520"/>
        <end position="532"/>
    </location>
</feature>
<evidence type="ECO:0000259" key="11">
    <source>
        <dbReference type="PROSITE" id="PS50975"/>
    </source>
</evidence>
<dbReference type="InterPro" id="IPR001882">
    <property type="entry name" value="Biotin_BS"/>
</dbReference>
<keyword evidence="4 8" id="KW-0547">Nucleotide-binding</keyword>
<feature type="domain" description="Lipoyl-binding" evidence="10">
    <location>
        <begin position="527"/>
        <end position="602"/>
    </location>
</feature>
<dbReference type="InterPro" id="IPR050856">
    <property type="entry name" value="Biotin_carboxylase_complex"/>
</dbReference>
<dbReference type="PROSITE" id="PS00188">
    <property type="entry name" value="BIOTIN"/>
    <property type="match status" value="1"/>
</dbReference>
<dbReference type="PROSITE" id="PS50975">
    <property type="entry name" value="ATP_GRASP"/>
    <property type="match status" value="1"/>
</dbReference>
<dbReference type="GO" id="GO:0005524">
    <property type="term" value="F:ATP binding"/>
    <property type="evidence" value="ECO:0007669"/>
    <property type="project" value="UniProtKB-UniRule"/>
</dbReference>
<evidence type="ECO:0000256" key="1">
    <source>
        <dbReference type="ARBA" id="ARBA00001953"/>
    </source>
</evidence>
<proteinExistence type="predicted"/>
<dbReference type="InterPro" id="IPR000089">
    <property type="entry name" value="Biotin_lipoyl"/>
</dbReference>
<dbReference type="SMART" id="SM00878">
    <property type="entry name" value="Biotin_carb_C"/>
    <property type="match status" value="1"/>
</dbReference>
<evidence type="ECO:0000256" key="3">
    <source>
        <dbReference type="ARBA" id="ARBA00022598"/>
    </source>
</evidence>
<dbReference type="PROSITE" id="PS50968">
    <property type="entry name" value="BIOTINYL_LIPOYL"/>
    <property type="match status" value="1"/>
</dbReference>
<evidence type="ECO:0000256" key="9">
    <source>
        <dbReference type="SAM" id="MobiDB-lite"/>
    </source>
</evidence>
<evidence type="ECO:0000256" key="8">
    <source>
        <dbReference type="PROSITE-ProRule" id="PRU00409"/>
    </source>
</evidence>
<protein>
    <recommendedName>
        <fullName evidence="2">biotin carboxylase</fullName>
        <ecNumber evidence="2">6.3.4.14</ecNumber>
    </recommendedName>
</protein>
<evidence type="ECO:0000313" key="14">
    <source>
        <dbReference type="Proteomes" id="UP000515275"/>
    </source>
</evidence>
<evidence type="ECO:0000256" key="5">
    <source>
        <dbReference type="ARBA" id="ARBA00022840"/>
    </source>
</evidence>
<feature type="region of interest" description="Disordered" evidence="9">
    <location>
        <begin position="497"/>
        <end position="532"/>
    </location>
</feature>
<dbReference type="InterPro" id="IPR011054">
    <property type="entry name" value="Rudment_hybrid_motif"/>
</dbReference>
<dbReference type="PROSITE" id="PS00867">
    <property type="entry name" value="CPSASE_2"/>
    <property type="match status" value="1"/>
</dbReference>
<dbReference type="PANTHER" id="PTHR18866:SF33">
    <property type="entry name" value="METHYLCROTONOYL-COA CARBOXYLASE SUBUNIT ALPHA, MITOCHONDRIAL-RELATED"/>
    <property type="match status" value="1"/>
</dbReference>
<accession>A0A7G7YP41</accession>
<organism evidence="13 14">
    <name type="scientific">Corynebacterium anserum</name>
    <dbReference type="NCBI Taxonomy" id="2684406"/>
    <lineage>
        <taxon>Bacteria</taxon>
        <taxon>Bacillati</taxon>
        <taxon>Actinomycetota</taxon>
        <taxon>Actinomycetes</taxon>
        <taxon>Mycobacteriales</taxon>
        <taxon>Corynebacteriaceae</taxon>
        <taxon>Corynebacterium</taxon>
    </lineage>
</organism>
<evidence type="ECO:0000256" key="6">
    <source>
        <dbReference type="ARBA" id="ARBA00023267"/>
    </source>
</evidence>
<dbReference type="Pfam" id="PF00289">
    <property type="entry name" value="Biotin_carb_N"/>
    <property type="match status" value="1"/>
</dbReference>
<name>A0A7G7YP41_9CORY</name>
<dbReference type="AlphaFoldDB" id="A0A7G7YP41"/>
<dbReference type="SUPFAM" id="SSF51230">
    <property type="entry name" value="Single hybrid motif"/>
    <property type="match status" value="1"/>
</dbReference>
<dbReference type="SUPFAM" id="SSF51246">
    <property type="entry name" value="Rudiment single hybrid motif"/>
    <property type="match status" value="1"/>
</dbReference>
<dbReference type="EC" id="6.3.4.14" evidence="2"/>
<dbReference type="SUPFAM" id="SSF56059">
    <property type="entry name" value="Glutathione synthetase ATP-binding domain-like"/>
    <property type="match status" value="1"/>
</dbReference>